<protein>
    <submittedName>
        <fullName evidence="2">Dihydrofolate reductase family protein</fullName>
    </submittedName>
</protein>
<accession>A0AAW7I3P2</accession>
<dbReference type="InterPro" id="IPR050765">
    <property type="entry name" value="Riboflavin_Biosynth_HTPR"/>
</dbReference>
<feature type="domain" description="Bacterial bifunctional deaminase-reductase C-terminal" evidence="1">
    <location>
        <begin position="14"/>
        <end position="157"/>
    </location>
</feature>
<sequence length="188" mass="20000">MSTESISTKQRPRISAFLALSLDGFIAGEGDSLDWLTPFSGDSPEETGYNALMASADALLMGRNTFDVVRAFPEWPYGDKPVVVLTHRPAEPAVNVSFRQGALAQVLSELWQEGARHLYLDGGNLVRQGLQAGLVDELTLFWVPVTLGAGVPLFAGALPGGLNPVSSILLPSGLVRVVYRPGSLPPTA</sequence>
<evidence type="ECO:0000259" key="1">
    <source>
        <dbReference type="Pfam" id="PF01872"/>
    </source>
</evidence>
<dbReference type="InterPro" id="IPR024072">
    <property type="entry name" value="DHFR-like_dom_sf"/>
</dbReference>
<dbReference type="Gene3D" id="3.40.430.10">
    <property type="entry name" value="Dihydrofolate Reductase, subunit A"/>
    <property type="match status" value="1"/>
</dbReference>
<name>A0AAW7I3P2_9GAMM</name>
<dbReference type="EMBL" id="JAOPLV010000011">
    <property type="protein sequence ID" value="MDM5141914.1"/>
    <property type="molecule type" value="Genomic_DNA"/>
</dbReference>
<reference evidence="2" key="1">
    <citation type="submission" date="2023-08" db="EMBL/GenBank/DDBJ databases">
        <title>WGS of Aeromonas isolates.</title>
        <authorList>
            <person name="Lee H."/>
        </authorList>
    </citation>
    <scope>NUCLEOTIDE SEQUENCE</scope>
    <source>
        <strain evidence="2">SL22</strain>
    </source>
</reference>
<dbReference type="SUPFAM" id="SSF53597">
    <property type="entry name" value="Dihydrofolate reductase-like"/>
    <property type="match status" value="1"/>
</dbReference>
<evidence type="ECO:0000313" key="2">
    <source>
        <dbReference type="EMBL" id="MDM5141914.1"/>
    </source>
</evidence>
<evidence type="ECO:0000313" key="3">
    <source>
        <dbReference type="Proteomes" id="UP001168216"/>
    </source>
</evidence>
<dbReference type="Proteomes" id="UP001168216">
    <property type="component" value="Unassembled WGS sequence"/>
</dbReference>
<dbReference type="PANTHER" id="PTHR38011:SF11">
    <property type="entry name" value="2,5-DIAMINO-6-RIBOSYLAMINO-4(3H)-PYRIMIDINONE 5'-PHOSPHATE REDUCTASE"/>
    <property type="match status" value="1"/>
</dbReference>
<dbReference type="GO" id="GO:0009231">
    <property type="term" value="P:riboflavin biosynthetic process"/>
    <property type="evidence" value="ECO:0007669"/>
    <property type="project" value="InterPro"/>
</dbReference>
<organism evidence="2 3">
    <name type="scientific">Aeromonas bestiarum</name>
    <dbReference type="NCBI Taxonomy" id="105751"/>
    <lineage>
        <taxon>Bacteria</taxon>
        <taxon>Pseudomonadati</taxon>
        <taxon>Pseudomonadota</taxon>
        <taxon>Gammaproteobacteria</taxon>
        <taxon>Aeromonadales</taxon>
        <taxon>Aeromonadaceae</taxon>
        <taxon>Aeromonas</taxon>
    </lineage>
</organism>
<dbReference type="PANTHER" id="PTHR38011">
    <property type="entry name" value="DIHYDROFOLATE REDUCTASE FAMILY PROTEIN (AFU_ORTHOLOGUE AFUA_8G06820)"/>
    <property type="match status" value="1"/>
</dbReference>
<dbReference type="AlphaFoldDB" id="A0AAW7I3P2"/>
<gene>
    <name evidence="2" type="ORF">OB959_19285</name>
</gene>
<dbReference type="GO" id="GO:0008703">
    <property type="term" value="F:5-amino-6-(5-phosphoribosylamino)uracil reductase activity"/>
    <property type="evidence" value="ECO:0007669"/>
    <property type="project" value="InterPro"/>
</dbReference>
<comment type="caution">
    <text evidence="2">The sequence shown here is derived from an EMBL/GenBank/DDBJ whole genome shotgun (WGS) entry which is preliminary data.</text>
</comment>
<proteinExistence type="predicted"/>
<dbReference type="InterPro" id="IPR002734">
    <property type="entry name" value="RibDG_C"/>
</dbReference>
<dbReference type="Pfam" id="PF01872">
    <property type="entry name" value="RibD_C"/>
    <property type="match status" value="1"/>
</dbReference>